<sequence>MFLPARIVVVVEDRGNIIGTASLVRDSREKLPLDQYQAKVIKQLRKSGDTLAEVSALALNKNHKERGTLIFFLFKYLYQYAFHYVGIDRFVIATNSSHAAFYRRVCCFEKLEWDGDYEYVKASQKSELLTLHLLMAHRAFYERYEQGSTDLDNFYRFMLVNSHSCLRFPSNSRMPRSRGVNWLEQSYLMEKGQAIFSARKSSTSCAEVGGFL</sequence>
<dbReference type="EMBL" id="MFSP01000149">
    <property type="protein sequence ID" value="OGI63657.1"/>
    <property type="molecule type" value="Genomic_DNA"/>
</dbReference>
<reference evidence="2 3" key="1">
    <citation type="journal article" date="2016" name="Nat. Commun.">
        <title>Thousands of microbial genomes shed light on interconnected biogeochemical processes in an aquifer system.</title>
        <authorList>
            <person name="Anantharaman K."/>
            <person name="Brown C.T."/>
            <person name="Hug L.A."/>
            <person name="Sharon I."/>
            <person name="Castelle C.J."/>
            <person name="Probst A.J."/>
            <person name="Thomas B.C."/>
            <person name="Singh A."/>
            <person name="Wilkins M.J."/>
            <person name="Karaoz U."/>
            <person name="Brodie E.L."/>
            <person name="Williams K.H."/>
            <person name="Hubbard S.S."/>
            <person name="Banfield J.F."/>
        </authorList>
    </citation>
    <scope>NUCLEOTIDE SEQUENCE [LARGE SCALE GENOMIC DNA]</scope>
</reference>
<accession>A0A1F6V1U7</accession>
<protein>
    <recommendedName>
        <fullName evidence="1">N-acyl amino acid synthase FeeM catalytic core domain-containing protein</fullName>
    </recommendedName>
</protein>
<dbReference type="AlphaFoldDB" id="A0A1F6V1U7"/>
<gene>
    <name evidence="2" type="ORF">A2W18_15405</name>
</gene>
<dbReference type="Proteomes" id="UP000179076">
    <property type="component" value="Unassembled WGS sequence"/>
</dbReference>
<organism evidence="2 3">
    <name type="scientific">Candidatus Muproteobacteria bacterium RBG_16_60_9</name>
    <dbReference type="NCBI Taxonomy" id="1817755"/>
    <lineage>
        <taxon>Bacteria</taxon>
        <taxon>Pseudomonadati</taxon>
        <taxon>Pseudomonadota</taxon>
        <taxon>Candidatus Muproteobacteria</taxon>
    </lineage>
</organism>
<dbReference type="Gene3D" id="3.40.630.30">
    <property type="match status" value="1"/>
</dbReference>
<evidence type="ECO:0000313" key="3">
    <source>
        <dbReference type="Proteomes" id="UP000179076"/>
    </source>
</evidence>
<dbReference type="InterPro" id="IPR054597">
    <property type="entry name" value="FeeM_cat"/>
</dbReference>
<evidence type="ECO:0000259" key="1">
    <source>
        <dbReference type="Pfam" id="PF21926"/>
    </source>
</evidence>
<evidence type="ECO:0000313" key="2">
    <source>
        <dbReference type="EMBL" id="OGI63657.1"/>
    </source>
</evidence>
<dbReference type="InterPro" id="IPR016181">
    <property type="entry name" value="Acyl_CoA_acyltransferase"/>
</dbReference>
<feature type="domain" description="N-acyl amino acid synthase FeeM catalytic core" evidence="1">
    <location>
        <begin position="3"/>
        <end position="122"/>
    </location>
</feature>
<proteinExistence type="predicted"/>
<comment type="caution">
    <text evidence="2">The sequence shown here is derived from an EMBL/GenBank/DDBJ whole genome shotgun (WGS) entry which is preliminary data.</text>
</comment>
<dbReference type="Pfam" id="PF21926">
    <property type="entry name" value="FeeM"/>
    <property type="match status" value="1"/>
</dbReference>
<name>A0A1F6V1U7_9PROT</name>
<dbReference type="SUPFAM" id="SSF55729">
    <property type="entry name" value="Acyl-CoA N-acyltransferases (Nat)"/>
    <property type="match status" value="1"/>
</dbReference>